<evidence type="ECO:0000313" key="1">
    <source>
        <dbReference type="EMBL" id="PHN08631.1"/>
    </source>
</evidence>
<organism evidence="1 2">
    <name type="scientific">Flavilitoribacter nigricans (strain ATCC 23147 / DSM 23189 / NBRC 102662 / NCIMB 1420 / SS-2)</name>
    <name type="common">Lewinella nigricans</name>
    <dbReference type="NCBI Taxonomy" id="1122177"/>
    <lineage>
        <taxon>Bacteria</taxon>
        <taxon>Pseudomonadati</taxon>
        <taxon>Bacteroidota</taxon>
        <taxon>Saprospiria</taxon>
        <taxon>Saprospirales</taxon>
        <taxon>Lewinellaceae</taxon>
        <taxon>Flavilitoribacter</taxon>
    </lineage>
</organism>
<sequence>MEHNRYAGRTARRFDRSVRYPGVIGNSRGSPMPMGLYIIFLKGKDGFVQEDRPWEQGIKLAGEYSWRRSCFIRVGAIRKERIG</sequence>
<accession>A0A2D0NJG0</accession>
<comment type="caution">
    <text evidence="1">The sequence shown here is derived from an EMBL/GenBank/DDBJ whole genome shotgun (WGS) entry which is preliminary data.</text>
</comment>
<name>A0A2D0NJG0_FLAN2</name>
<proteinExistence type="predicted"/>
<dbReference type="EMBL" id="PDUD01000001">
    <property type="protein sequence ID" value="PHN08631.1"/>
    <property type="molecule type" value="Genomic_DNA"/>
</dbReference>
<evidence type="ECO:0000313" key="2">
    <source>
        <dbReference type="Proteomes" id="UP000223913"/>
    </source>
</evidence>
<protein>
    <submittedName>
        <fullName evidence="1">Uncharacterized protein</fullName>
    </submittedName>
</protein>
<dbReference type="Proteomes" id="UP000223913">
    <property type="component" value="Unassembled WGS sequence"/>
</dbReference>
<dbReference type="AlphaFoldDB" id="A0A2D0NJG0"/>
<gene>
    <name evidence="1" type="ORF">CRP01_01590</name>
</gene>
<reference evidence="1 2" key="1">
    <citation type="submission" date="2017-10" db="EMBL/GenBank/DDBJ databases">
        <title>The draft genome sequence of Lewinella nigricans NBRC 102662.</title>
        <authorList>
            <person name="Wang K."/>
        </authorList>
    </citation>
    <scope>NUCLEOTIDE SEQUENCE [LARGE SCALE GENOMIC DNA]</scope>
    <source>
        <strain evidence="1 2">NBRC 102662</strain>
    </source>
</reference>
<keyword evidence="2" id="KW-1185">Reference proteome</keyword>